<name>A0A0G0F753_9BACT</name>
<gene>
    <name evidence="2" type="ORF">US28_C0045G0005</name>
</gene>
<dbReference type="InterPro" id="IPR029063">
    <property type="entry name" value="SAM-dependent_MTases_sf"/>
</dbReference>
<evidence type="ECO:0000313" key="2">
    <source>
        <dbReference type="EMBL" id="KKQ13737.1"/>
    </source>
</evidence>
<proteinExistence type="predicted"/>
<dbReference type="EMBL" id="LBSJ01000045">
    <property type="protein sequence ID" value="KKQ13737.1"/>
    <property type="molecule type" value="Genomic_DNA"/>
</dbReference>
<dbReference type="AlphaFoldDB" id="A0A0G0F753"/>
<dbReference type="Proteomes" id="UP000034448">
    <property type="component" value="Unassembled WGS sequence"/>
</dbReference>
<dbReference type="PANTHER" id="PTHR43861">
    <property type="entry name" value="TRANS-ACONITATE 2-METHYLTRANSFERASE-RELATED"/>
    <property type="match status" value="1"/>
</dbReference>
<sequence length="259" mass="29948">MVSVKTDLIRPDHQPWFKGYTGGTSNWLLDNPPKCFDWLFEERLKGHIPSNETALDMGSGNGRKTLLLSEAGIANVIGIDMVPEAVQMAEDLAKHRPAKGKVEFINSKILEYLKNIPDISVHMITDTYVFTHQIPDKEGDRVEDYVAEYYRILVPGGLLALELFSAEDKHFYGKKLDQVEPTHTPEGKFAFKRYQYEYNPEIEEAKGAESYHNMHNMHYTQDGIRWILKDKFEILRIEILPHSRHDHRRVLDVLARVTK</sequence>
<organism evidence="2 3">
    <name type="scientific">Candidatus Daviesbacteria bacterium GW2011_GWA1_36_8</name>
    <dbReference type="NCBI Taxonomy" id="1618417"/>
    <lineage>
        <taxon>Bacteria</taxon>
        <taxon>Candidatus Daviesiibacteriota</taxon>
    </lineage>
</organism>
<dbReference type="Pfam" id="PF13847">
    <property type="entry name" value="Methyltransf_31"/>
    <property type="match status" value="1"/>
</dbReference>
<dbReference type="InterPro" id="IPR025714">
    <property type="entry name" value="Methyltranfer_dom"/>
</dbReference>
<accession>A0A0G0F753</accession>
<protein>
    <recommendedName>
        <fullName evidence="1">Methyltransferase domain-containing protein</fullName>
    </recommendedName>
</protein>
<reference evidence="2 3" key="1">
    <citation type="journal article" date="2015" name="Nature">
        <title>rRNA introns, odd ribosomes, and small enigmatic genomes across a large radiation of phyla.</title>
        <authorList>
            <person name="Brown C.T."/>
            <person name="Hug L.A."/>
            <person name="Thomas B.C."/>
            <person name="Sharon I."/>
            <person name="Castelle C.J."/>
            <person name="Singh A."/>
            <person name="Wilkins M.J."/>
            <person name="Williams K.H."/>
            <person name="Banfield J.F."/>
        </authorList>
    </citation>
    <scope>NUCLEOTIDE SEQUENCE [LARGE SCALE GENOMIC DNA]</scope>
</reference>
<comment type="caution">
    <text evidence="2">The sequence shown here is derived from an EMBL/GenBank/DDBJ whole genome shotgun (WGS) entry which is preliminary data.</text>
</comment>
<dbReference type="Gene3D" id="3.40.50.150">
    <property type="entry name" value="Vaccinia Virus protein VP39"/>
    <property type="match status" value="1"/>
</dbReference>
<feature type="domain" description="Methyltransferase" evidence="1">
    <location>
        <begin position="50"/>
        <end position="171"/>
    </location>
</feature>
<dbReference type="SUPFAM" id="SSF53335">
    <property type="entry name" value="S-adenosyl-L-methionine-dependent methyltransferases"/>
    <property type="match status" value="1"/>
</dbReference>
<dbReference type="CDD" id="cd02440">
    <property type="entry name" value="AdoMet_MTases"/>
    <property type="match status" value="1"/>
</dbReference>
<evidence type="ECO:0000259" key="1">
    <source>
        <dbReference type="Pfam" id="PF13847"/>
    </source>
</evidence>
<dbReference type="GO" id="GO:0008757">
    <property type="term" value="F:S-adenosylmethionine-dependent methyltransferase activity"/>
    <property type="evidence" value="ECO:0007669"/>
    <property type="project" value="InterPro"/>
</dbReference>
<evidence type="ECO:0000313" key="3">
    <source>
        <dbReference type="Proteomes" id="UP000034448"/>
    </source>
</evidence>